<feature type="transmembrane region" description="Helical" evidence="2">
    <location>
        <begin position="6"/>
        <end position="27"/>
    </location>
</feature>
<name>E6PYD9_9ZZZZ</name>
<keyword evidence="2" id="KW-0812">Transmembrane</keyword>
<sequence>MELKSNLDAILVAVPMLLVMAAGFFKLDEIFGKPKKPARRTPLAGGLDEFGIPIARDPDGTPFRAPHRKPSE</sequence>
<evidence type="ECO:0000313" key="3">
    <source>
        <dbReference type="EMBL" id="CBH99948.1"/>
    </source>
</evidence>
<feature type="region of interest" description="Disordered" evidence="1">
    <location>
        <begin position="36"/>
        <end position="72"/>
    </location>
</feature>
<proteinExistence type="predicted"/>
<gene>
    <name evidence="3" type="ORF">CARN3_0919</name>
</gene>
<comment type="caution">
    <text evidence="3">The sequence shown here is derived from an EMBL/GenBank/DDBJ whole genome shotgun (WGS) entry which is preliminary data.</text>
</comment>
<organism evidence="3">
    <name type="scientific">mine drainage metagenome</name>
    <dbReference type="NCBI Taxonomy" id="410659"/>
    <lineage>
        <taxon>unclassified sequences</taxon>
        <taxon>metagenomes</taxon>
        <taxon>ecological metagenomes</taxon>
    </lineage>
</organism>
<keyword evidence="2" id="KW-1133">Transmembrane helix</keyword>
<evidence type="ECO:0000256" key="2">
    <source>
        <dbReference type="SAM" id="Phobius"/>
    </source>
</evidence>
<reference evidence="3" key="1">
    <citation type="submission" date="2009-10" db="EMBL/GenBank/DDBJ databases">
        <title>Diversity of trophic interactions inside an arsenic-rich microbial ecosystem.</title>
        <authorList>
            <person name="Bertin P.N."/>
            <person name="Heinrich-Salmeron A."/>
            <person name="Pelletier E."/>
            <person name="Goulhen-Chollet F."/>
            <person name="Arsene-Ploetze F."/>
            <person name="Gallien S."/>
            <person name="Calteau A."/>
            <person name="Vallenet D."/>
            <person name="Casiot C."/>
            <person name="Chane-Woon-Ming B."/>
            <person name="Giloteaux L."/>
            <person name="Barakat M."/>
            <person name="Bonnefoy V."/>
            <person name="Bruneel O."/>
            <person name="Chandler M."/>
            <person name="Cleiss J."/>
            <person name="Duran R."/>
            <person name="Elbaz-Poulichet F."/>
            <person name="Fonknechten N."/>
            <person name="Lauga B."/>
            <person name="Mornico D."/>
            <person name="Ortet P."/>
            <person name="Schaeffer C."/>
            <person name="Siguier P."/>
            <person name="Alexander Thil Smith A."/>
            <person name="Van Dorsselaer A."/>
            <person name="Weissenbach J."/>
            <person name="Medigue C."/>
            <person name="Le Paslier D."/>
        </authorList>
    </citation>
    <scope>NUCLEOTIDE SEQUENCE</scope>
</reference>
<protein>
    <submittedName>
        <fullName evidence="3">Uncharacterized protein</fullName>
    </submittedName>
</protein>
<dbReference type="EMBL" id="CABN01000074">
    <property type="protein sequence ID" value="CBH99948.1"/>
    <property type="molecule type" value="Genomic_DNA"/>
</dbReference>
<dbReference type="AlphaFoldDB" id="E6PYD9"/>
<keyword evidence="2" id="KW-0472">Membrane</keyword>
<accession>E6PYD9</accession>
<evidence type="ECO:0000256" key="1">
    <source>
        <dbReference type="SAM" id="MobiDB-lite"/>
    </source>
</evidence>